<evidence type="ECO:0000256" key="1">
    <source>
        <dbReference type="SAM" id="Phobius"/>
    </source>
</evidence>
<dbReference type="Proteomes" id="UP000398619">
    <property type="component" value="Unassembled WGS sequence"/>
</dbReference>
<proteinExistence type="predicted"/>
<keyword evidence="1" id="KW-0812">Transmembrane</keyword>
<feature type="transmembrane region" description="Helical" evidence="1">
    <location>
        <begin position="385"/>
        <end position="407"/>
    </location>
</feature>
<dbReference type="AlphaFoldDB" id="A0A564U975"/>
<evidence type="ECO:0000313" key="2">
    <source>
        <dbReference type="EMBL" id="VUX16124.1"/>
    </source>
</evidence>
<dbReference type="PANTHER" id="PTHR37305">
    <property type="entry name" value="INTEGRAL MEMBRANE PROTEIN-RELATED"/>
    <property type="match status" value="1"/>
</dbReference>
<gene>
    <name evidence="2" type="ORF">DLSSTS7063_02243</name>
</gene>
<dbReference type="RefSeq" id="WP_139009596.1">
    <property type="nucleotide sequence ID" value="NZ_CABHNM010000051.1"/>
</dbReference>
<feature type="transmembrane region" description="Helical" evidence="1">
    <location>
        <begin position="194"/>
        <end position="213"/>
    </location>
</feature>
<dbReference type="EMBL" id="CABHNM010000051">
    <property type="protein sequence ID" value="VUX16124.1"/>
    <property type="molecule type" value="Genomic_DNA"/>
</dbReference>
<name>A0A564U975_9FIRM</name>
<feature type="transmembrane region" description="Helical" evidence="1">
    <location>
        <begin position="293"/>
        <end position="314"/>
    </location>
</feature>
<organism evidence="2 3">
    <name type="scientific">Dorea longicatena</name>
    <dbReference type="NCBI Taxonomy" id="88431"/>
    <lineage>
        <taxon>Bacteria</taxon>
        <taxon>Bacillati</taxon>
        <taxon>Bacillota</taxon>
        <taxon>Clostridia</taxon>
        <taxon>Lachnospirales</taxon>
        <taxon>Lachnospiraceae</taxon>
        <taxon>Dorea</taxon>
    </lineage>
</organism>
<keyword evidence="1" id="KW-1133">Transmembrane helix</keyword>
<accession>A0A564U975</accession>
<evidence type="ECO:0000313" key="3">
    <source>
        <dbReference type="Proteomes" id="UP000398619"/>
    </source>
</evidence>
<keyword evidence="1" id="KW-0472">Membrane</keyword>
<feature type="transmembrane region" description="Helical" evidence="1">
    <location>
        <begin position="234"/>
        <end position="264"/>
    </location>
</feature>
<sequence length="411" mass="46138">MRLYVLELKRLLKTRSVSFLLIAALVLSAVMAYVPVTYIQAYKTDKSGNIEAVSGREAIKVKRADKKALQGEMTEAKIRETITDIKEVLKEYGSLSRQDIPLEVYVQKVYPHLDIIAVLEQTVVPDGKNLYTMKYSDISEEDAKNVYVAYRKNVCNLNQNPGIQKKIDQMTAQIRTPFSYYPEITTDQLDYYEIYLFLVMIFFMVIITPVFATEYQTGSDQILRCTKHGKFRLAVTKIAVVFTLIFAVFAAGTAVFSIIMRLLYGAEVFKNPLQMLGYLYYIPAFTVGKMYKVMVAGALLSLVAVGSSTLFFSAKCKTVQSALICAFAGAFVPMVIFTISNSRNILDILRCIFPTSGLAFMNSLEGELLARNFVQIGSGYYWTPYIIAIAAGIWIPVCLVVTVVSYCKKEA</sequence>
<feature type="transmembrane region" description="Helical" evidence="1">
    <location>
        <begin position="321"/>
        <end position="340"/>
    </location>
</feature>
<reference evidence="2 3" key="1">
    <citation type="submission" date="2019-07" db="EMBL/GenBank/DDBJ databases">
        <authorList>
            <person name="Hibberd C M."/>
            <person name="Gehrig L. J."/>
            <person name="Chang H.-W."/>
            <person name="Venkatesh S."/>
        </authorList>
    </citation>
    <scope>NUCLEOTIDE SEQUENCE [LARGE SCALE GENOMIC DNA]</scope>
    <source>
        <strain evidence="2">Dorea_longicatena_SSTS_Bg7063</strain>
    </source>
</reference>
<protein>
    <submittedName>
        <fullName evidence="2">ABC-2 family transporter protein</fullName>
    </submittedName>
</protein>
<dbReference type="PANTHER" id="PTHR37305:SF1">
    <property type="entry name" value="MEMBRANE PROTEIN"/>
    <property type="match status" value="1"/>
</dbReference>